<accession>A0A8H4ILP5</accession>
<dbReference type="GO" id="GO:0005666">
    <property type="term" value="C:RNA polymerase III complex"/>
    <property type="evidence" value="ECO:0007669"/>
    <property type="project" value="InterPro"/>
</dbReference>
<dbReference type="InterPro" id="IPR038324">
    <property type="entry name" value="Rpb4/RPC9_sf"/>
</dbReference>
<dbReference type="SUPFAM" id="SSF47819">
    <property type="entry name" value="HRDC-like"/>
    <property type="match status" value="1"/>
</dbReference>
<proteinExistence type="inferred from homology"/>
<evidence type="ECO:0000256" key="1">
    <source>
        <dbReference type="ARBA" id="ARBA00004123"/>
    </source>
</evidence>
<dbReference type="Proteomes" id="UP000572817">
    <property type="component" value="Unassembled WGS sequence"/>
</dbReference>
<evidence type="ECO:0000256" key="2">
    <source>
        <dbReference type="ARBA" id="ARBA00006898"/>
    </source>
</evidence>
<organism evidence="8 10">
    <name type="scientific">Botryosphaeria dothidea</name>
    <dbReference type="NCBI Taxonomy" id="55169"/>
    <lineage>
        <taxon>Eukaryota</taxon>
        <taxon>Fungi</taxon>
        <taxon>Dikarya</taxon>
        <taxon>Ascomycota</taxon>
        <taxon>Pezizomycotina</taxon>
        <taxon>Dothideomycetes</taxon>
        <taxon>Dothideomycetes incertae sedis</taxon>
        <taxon>Botryosphaeriales</taxon>
        <taxon>Botryosphaeriaceae</taxon>
        <taxon>Botryosphaeria</taxon>
    </lineage>
</organism>
<dbReference type="InterPro" id="IPR010997">
    <property type="entry name" value="HRDC-like_sf"/>
</dbReference>
<dbReference type="Gene3D" id="1.20.1250.40">
    <property type="match status" value="1"/>
</dbReference>
<dbReference type="Pfam" id="PF03874">
    <property type="entry name" value="RNA_pol_Rpb4"/>
    <property type="match status" value="1"/>
</dbReference>
<evidence type="ECO:0000256" key="6">
    <source>
        <dbReference type="ARBA" id="ARBA00023242"/>
    </source>
</evidence>
<dbReference type="OrthoDB" id="1746530at2759"/>
<dbReference type="GO" id="GO:0006384">
    <property type="term" value="P:transcription initiation at RNA polymerase III promoter"/>
    <property type="evidence" value="ECO:0007669"/>
    <property type="project" value="InterPro"/>
</dbReference>
<dbReference type="EMBL" id="WWBZ02000082">
    <property type="protein sequence ID" value="KAF4301488.1"/>
    <property type="molecule type" value="Genomic_DNA"/>
</dbReference>
<feature type="region of interest" description="Disordered" evidence="7">
    <location>
        <begin position="134"/>
        <end position="165"/>
    </location>
</feature>
<dbReference type="AlphaFoldDB" id="A0A8H4ILP5"/>
<sequence>MKVIEKQSSVLTNWEVLNIVREQKAEYDGSDGTSRTRPMPSNLNRILTDVEAQLTEKSSPLAGQHKYRSEAIRALYVKTREAGFEIEKAEMLMIFNLRPKSLAELDTIMEELDSRYDEAKQEELLAIVKECLGPLDDGEQEPPQDEKNTDWKHDRHRAAGADIGLNGEKLDKAMADVSLTENGA</sequence>
<evidence type="ECO:0000313" key="10">
    <source>
        <dbReference type="Proteomes" id="UP000572817"/>
    </source>
</evidence>
<comment type="subcellular location">
    <subcellularLocation>
        <location evidence="1">Nucleus</location>
    </subcellularLocation>
</comment>
<dbReference type="EMBL" id="WWBZ02000040">
    <property type="protein sequence ID" value="KAF4305383.1"/>
    <property type="molecule type" value="Genomic_DNA"/>
</dbReference>
<dbReference type="PANTHER" id="PTHR15561:SF0">
    <property type="entry name" value="DNA-DIRECTED RNA POLYMERASE III SUBUNIT RPC9"/>
    <property type="match status" value="1"/>
</dbReference>
<evidence type="ECO:0000256" key="3">
    <source>
        <dbReference type="ARBA" id="ARBA00016672"/>
    </source>
</evidence>
<dbReference type="InterPro" id="IPR038846">
    <property type="entry name" value="RPC9"/>
</dbReference>
<dbReference type="InterPro" id="IPR005574">
    <property type="entry name" value="Rpb4/RPC9"/>
</dbReference>
<keyword evidence="10" id="KW-1185">Reference proteome</keyword>
<dbReference type="GO" id="GO:0000166">
    <property type="term" value="F:nucleotide binding"/>
    <property type="evidence" value="ECO:0007669"/>
    <property type="project" value="InterPro"/>
</dbReference>
<comment type="similarity">
    <text evidence="2">Belongs to the eukaryotic RPC9 RNA polymerase subunit family.</text>
</comment>
<evidence type="ECO:0000313" key="8">
    <source>
        <dbReference type="EMBL" id="KAF4301488.1"/>
    </source>
</evidence>
<dbReference type="PANTHER" id="PTHR15561">
    <property type="entry name" value="CALCITONIN GENE-RELATED PEPTIDE-RECEPTOR COMPONENT PROTEIN"/>
    <property type="match status" value="1"/>
</dbReference>
<evidence type="ECO:0000256" key="7">
    <source>
        <dbReference type="SAM" id="MobiDB-lite"/>
    </source>
</evidence>
<keyword evidence="6" id="KW-0539">Nucleus</keyword>
<comment type="caution">
    <text evidence="8">The sequence shown here is derived from an EMBL/GenBank/DDBJ whole genome shotgun (WGS) entry which is preliminary data.</text>
</comment>
<gene>
    <name evidence="9" type="ORF">GTA08_BOTSDO06795</name>
    <name evidence="8" type="ORF">GTA08_BOTSDO10990</name>
</gene>
<keyword evidence="5" id="KW-0804">Transcription</keyword>
<evidence type="ECO:0000256" key="5">
    <source>
        <dbReference type="ARBA" id="ARBA00023163"/>
    </source>
</evidence>
<name>A0A8H4ILP5_9PEZI</name>
<evidence type="ECO:0000256" key="4">
    <source>
        <dbReference type="ARBA" id="ARBA00022478"/>
    </source>
</evidence>
<evidence type="ECO:0000313" key="9">
    <source>
        <dbReference type="EMBL" id="KAF4305383.1"/>
    </source>
</evidence>
<protein>
    <recommendedName>
        <fullName evidence="3">DNA-directed RNA polymerase III subunit RPC9</fullName>
    </recommendedName>
</protein>
<reference evidence="8 10" key="1">
    <citation type="submission" date="2020-04" db="EMBL/GenBank/DDBJ databases">
        <title>Genome Assembly and Annotation of Botryosphaeria dothidea sdau 11-99, a Latent Pathogen of Apple Fruit Ring Rot in China.</title>
        <authorList>
            <person name="Yu C."/>
            <person name="Diao Y."/>
            <person name="Lu Q."/>
            <person name="Zhao J."/>
            <person name="Cui S."/>
            <person name="Peng C."/>
            <person name="He B."/>
            <person name="Liu H."/>
        </authorList>
    </citation>
    <scope>NUCLEOTIDE SEQUENCE [LARGE SCALE GENOMIC DNA]</scope>
    <source>
        <strain evidence="8">Sdau11-99</strain>
        <strain evidence="10">sdau11-99</strain>
    </source>
</reference>
<feature type="compositionally biased region" description="Basic and acidic residues" evidence="7">
    <location>
        <begin position="144"/>
        <end position="159"/>
    </location>
</feature>
<keyword evidence="4" id="KW-0240">DNA-directed RNA polymerase</keyword>